<keyword evidence="8" id="KW-0687">Ribonucleoprotein</keyword>
<feature type="transmembrane region" description="Helical" evidence="6">
    <location>
        <begin position="113"/>
        <end position="136"/>
    </location>
</feature>
<dbReference type="InterPro" id="IPR052430">
    <property type="entry name" value="IVT-Associated"/>
</dbReference>
<gene>
    <name evidence="8" type="ORF">VHEMI09182</name>
</gene>
<feature type="compositionally biased region" description="Polar residues" evidence="5">
    <location>
        <begin position="898"/>
        <end position="911"/>
    </location>
</feature>
<feature type="transmembrane region" description="Helical" evidence="6">
    <location>
        <begin position="84"/>
        <end position="107"/>
    </location>
</feature>
<feature type="transmembrane region" description="Helical" evidence="6">
    <location>
        <begin position="553"/>
        <end position="572"/>
    </location>
</feature>
<comment type="subcellular location">
    <subcellularLocation>
        <location evidence="1">Membrane</location>
        <topology evidence="1">Multi-pass membrane protein</topology>
    </subcellularLocation>
</comment>
<evidence type="ECO:0000256" key="4">
    <source>
        <dbReference type="ARBA" id="ARBA00023136"/>
    </source>
</evidence>
<keyword evidence="9" id="KW-1185">Reference proteome</keyword>
<keyword evidence="8" id="KW-0689">Ribosomal protein</keyword>
<feature type="transmembrane region" description="Helical" evidence="6">
    <location>
        <begin position="699"/>
        <end position="717"/>
    </location>
</feature>
<dbReference type="STRING" id="1531966.A0A0A1TFP6"/>
<name>A0A0A1TFP6_9HYPO</name>
<dbReference type="Proteomes" id="UP000039046">
    <property type="component" value="Unassembled WGS sequence"/>
</dbReference>
<proteinExistence type="predicted"/>
<dbReference type="InterPro" id="IPR049453">
    <property type="entry name" value="Memb_transporter_dom"/>
</dbReference>
<feature type="transmembrane region" description="Helical" evidence="6">
    <location>
        <begin position="608"/>
        <end position="624"/>
    </location>
</feature>
<dbReference type="PANTHER" id="PTHR47804:SF1">
    <property type="entry name" value="DUF2421 DOMAIN-CONTAINING PROTEIN"/>
    <property type="match status" value="1"/>
</dbReference>
<feature type="region of interest" description="Disordered" evidence="5">
    <location>
        <begin position="320"/>
        <end position="341"/>
    </location>
</feature>
<keyword evidence="4 6" id="KW-0472">Membrane</keyword>
<feature type="transmembrane region" description="Helical" evidence="6">
    <location>
        <begin position="143"/>
        <end position="160"/>
    </location>
</feature>
<feature type="transmembrane region" description="Helical" evidence="6">
    <location>
        <begin position="630"/>
        <end position="648"/>
    </location>
</feature>
<evidence type="ECO:0000313" key="8">
    <source>
        <dbReference type="EMBL" id="CEJ93604.1"/>
    </source>
</evidence>
<dbReference type="Pfam" id="PF13515">
    <property type="entry name" value="FUSC_2"/>
    <property type="match status" value="1"/>
</dbReference>
<dbReference type="OrthoDB" id="68611at2759"/>
<evidence type="ECO:0000256" key="6">
    <source>
        <dbReference type="SAM" id="Phobius"/>
    </source>
</evidence>
<accession>A0A0A1TFP6</accession>
<evidence type="ECO:0000256" key="2">
    <source>
        <dbReference type="ARBA" id="ARBA00022692"/>
    </source>
</evidence>
<sequence length="964" mass="106060">MTATINQIGDYTMSKALQFGQWLATPTGRGVLKCTIAYTIASLATFASPLSAFFGKPDGKHVVATITVYFHASRSAGSMIEATLIAIVAVAYAEAVSILSMATSVLFGSVLGLVTLAYVLVVLVFIGGGFGFMAWVKQRMGNPLVNVASTLASLAIIGVVTKENAVISNVFSNQKIVQVFKMLLMGIASAAAVNLLLWRVSARALLRQSLSTASISLAKTLSVITASFLIGAQDDLADKELSTASSVYSTTYKQVTKNLREAMFEHYFVGRDNVYAVERSSAIAIATLAQSVGGLRSAATSQIALLHQISANIRRPSQGAAVDESEVLDSAPSSNSRKGKHRLNTPLDAFDLFVSMIKPHMESLAESLVKVLSEPPFGEAPSYTVTVNNELRWQLTNRLSSFNLARADALEQLYQLMEQNKEISRSAQAEFEEIAAACGHFSFSLQSLGEEMQKYLDVIEDLRDVTHLKQRSWYWLMWWRKDTSRGISTMPYETPETETLHNPAPPKAISESIRERRDTYSWDAAPNASRVVSTVSQYILRLARKMAQDDIRFGIKVGIGASLWAMLAFIEGTRDWYNHYRGEWGLLSFMIVCSMTVGASNTTGWSRFVGTFLGAAFSIVNWTISQGNAVVLVILGFMVSYFNFYLIVARGKAPLGRMTLLAYNVSTLYAYSLSQKVDEGDNDEGGTHPVIMEIVKHRVMSVMAGIIWGLVVCRVIWPISARRKFKQGISTLYLQMGLIWKRGPLAILLRSDCTQNYLKSGELADMQLDADRLESLRQSAASEFELRGPFPFDASGSIMRSTNRILDGFYAMSLVTQLKGNLTPGERALLQYTATERAVLCDRICHIFQVLASSIMLEYPLTDAVPSIVNARDRLLSKIFQFRSARLADNTHGRSEAETSQGNMRRGSSTVGGDDLIDDTLLEIKVEERDYALLYAYALVTGQVADELTLAEKEMQGLFGVLSS</sequence>
<dbReference type="PANTHER" id="PTHR47804">
    <property type="entry name" value="60S RIBOSOMAL PROTEIN L19"/>
    <property type="match status" value="1"/>
</dbReference>
<evidence type="ECO:0000259" key="7">
    <source>
        <dbReference type="Pfam" id="PF13515"/>
    </source>
</evidence>
<evidence type="ECO:0000256" key="3">
    <source>
        <dbReference type="ARBA" id="ARBA00022989"/>
    </source>
</evidence>
<feature type="region of interest" description="Disordered" evidence="5">
    <location>
        <begin position="891"/>
        <end position="911"/>
    </location>
</feature>
<dbReference type="GO" id="GO:0005840">
    <property type="term" value="C:ribosome"/>
    <property type="evidence" value="ECO:0007669"/>
    <property type="project" value="UniProtKB-KW"/>
</dbReference>
<keyword evidence="3 6" id="KW-1133">Transmembrane helix</keyword>
<keyword evidence="2 6" id="KW-0812">Transmembrane</keyword>
<feature type="transmembrane region" description="Helical" evidence="6">
    <location>
        <begin position="584"/>
        <end position="601"/>
    </location>
</feature>
<evidence type="ECO:0000256" key="1">
    <source>
        <dbReference type="ARBA" id="ARBA00004141"/>
    </source>
</evidence>
<dbReference type="EMBL" id="CDHN01000005">
    <property type="protein sequence ID" value="CEJ93604.1"/>
    <property type="molecule type" value="Genomic_DNA"/>
</dbReference>
<evidence type="ECO:0000256" key="5">
    <source>
        <dbReference type="SAM" id="MobiDB-lite"/>
    </source>
</evidence>
<evidence type="ECO:0000313" key="9">
    <source>
        <dbReference type="Proteomes" id="UP000039046"/>
    </source>
</evidence>
<protein>
    <submittedName>
        <fullName evidence="8">Putative 60s ribosomal protein l19</fullName>
    </submittedName>
</protein>
<dbReference type="GO" id="GO:0016020">
    <property type="term" value="C:membrane"/>
    <property type="evidence" value="ECO:0007669"/>
    <property type="project" value="UniProtKB-SubCell"/>
</dbReference>
<reference evidence="8 9" key="1">
    <citation type="journal article" date="2015" name="Genome Announc.">
        <title>Draft Genome Sequence and Gene Annotation of the Entomopathogenic Fungus Verticillium hemipterigenum.</title>
        <authorList>
            <person name="Horn F."/>
            <person name="Habel A."/>
            <person name="Scharf D.H."/>
            <person name="Dworschak J."/>
            <person name="Brakhage A.A."/>
            <person name="Guthke R."/>
            <person name="Hertweck C."/>
            <person name="Linde J."/>
        </authorList>
    </citation>
    <scope>NUCLEOTIDE SEQUENCE [LARGE SCALE GENOMIC DNA]</scope>
</reference>
<feature type="domain" description="Integral membrane bound transporter" evidence="7">
    <location>
        <begin position="575"/>
        <end position="712"/>
    </location>
</feature>
<feature type="transmembrane region" description="Helical" evidence="6">
    <location>
        <begin position="180"/>
        <end position="198"/>
    </location>
</feature>
<dbReference type="AlphaFoldDB" id="A0A0A1TFP6"/>
<dbReference type="HOGENOM" id="CLU_001127_0_0_1"/>
<organism evidence="8 9">
    <name type="scientific">[Torrubiella] hemipterigena</name>
    <dbReference type="NCBI Taxonomy" id="1531966"/>
    <lineage>
        <taxon>Eukaryota</taxon>
        <taxon>Fungi</taxon>
        <taxon>Dikarya</taxon>
        <taxon>Ascomycota</taxon>
        <taxon>Pezizomycotina</taxon>
        <taxon>Sordariomycetes</taxon>
        <taxon>Hypocreomycetidae</taxon>
        <taxon>Hypocreales</taxon>
        <taxon>Clavicipitaceae</taxon>
        <taxon>Clavicipitaceae incertae sedis</taxon>
        <taxon>'Torrubiella' clade</taxon>
    </lineage>
</organism>